<dbReference type="Pfam" id="PF01408">
    <property type="entry name" value="GFO_IDH_MocA"/>
    <property type="match status" value="1"/>
</dbReference>
<name>A0A238LJN3_9RHOB</name>
<dbReference type="InterPro" id="IPR050984">
    <property type="entry name" value="Gfo/Idh/MocA_domain"/>
</dbReference>
<sequence>MTSETTKRPVWGVLGTGNIAVKQVIPALMKSDRLSVGAISSRDGQKARAAAAALGIPRAHDSYEALLADPEIDIVYNPLPNHLHVPWTLKALEAGKHVLCEKPIALSASEAEKLIEASRRAGKKVREAFMIRDHPQWQRARDLARTGALGSVRAIHASFCYDNRDPANVRNQANIGGGALNDVGCYAVALARFIFEGEPEKAVVLVDRDPAFGTDRVTSGILAFPEGRRLVFTCATQLVRSQDVQIIGTEGRVSLAIPFNQPSDHAARLIFDDGTVVKGQPHRIEEFAPVDQYRLQAEAFSDLCMNGDRDLFDAEDAVQNMRGLDALRASEQTGRWATVLRG</sequence>
<dbReference type="EMBL" id="FXZK01000013">
    <property type="protein sequence ID" value="SMY09832.1"/>
    <property type="molecule type" value="Genomic_DNA"/>
</dbReference>
<dbReference type="SUPFAM" id="SSF51735">
    <property type="entry name" value="NAD(P)-binding Rossmann-fold domains"/>
    <property type="match status" value="1"/>
</dbReference>
<dbReference type="GO" id="GO:0000166">
    <property type="term" value="F:nucleotide binding"/>
    <property type="evidence" value="ECO:0007669"/>
    <property type="project" value="InterPro"/>
</dbReference>
<feature type="domain" description="Gfo/Idh/MocA-like oxidoreductase N-terminal" evidence="3">
    <location>
        <begin position="11"/>
        <end position="127"/>
    </location>
</feature>
<evidence type="ECO:0000313" key="6">
    <source>
        <dbReference type="Proteomes" id="UP000201613"/>
    </source>
</evidence>
<reference evidence="5 6" key="1">
    <citation type="submission" date="2017-05" db="EMBL/GenBank/DDBJ databases">
        <authorList>
            <person name="Song R."/>
            <person name="Chenine A.L."/>
            <person name="Ruprecht R.M."/>
        </authorList>
    </citation>
    <scope>NUCLEOTIDE SEQUENCE [LARGE SCALE GENOMIC DNA]</scope>
    <source>
        <strain evidence="5 6">CECT 8899</strain>
    </source>
</reference>
<dbReference type="Gene3D" id="3.30.360.10">
    <property type="entry name" value="Dihydrodipicolinate Reductase, domain 2"/>
    <property type="match status" value="1"/>
</dbReference>
<feature type="domain" description="GFO/IDH/MocA-like oxidoreductase" evidence="4">
    <location>
        <begin position="137"/>
        <end position="253"/>
    </location>
</feature>
<keyword evidence="6" id="KW-1185">Reference proteome</keyword>
<dbReference type="InterPro" id="IPR055170">
    <property type="entry name" value="GFO_IDH_MocA-like_dom"/>
</dbReference>
<dbReference type="GO" id="GO:0047061">
    <property type="term" value="F:glucose-fructose oxidoreductase activity"/>
    <property type="evidence" value="ECO:0007669"/>
    <property type="project" value="UniProtKB-EC"/>
</dbReference>
<evidence type="ECO:0000259" key="4">
    <source>
        <dbReference type="Pfam" id="PF22725"/>
    </source>
</evidence>
<protein>
    <submittedName>
        <fullName evidence="5">Glucose--fructose oxidoreductase</fullName>
        <ecNumber evidence="5">1.1.99.28</ecNumber>
    </submittedName>
</protein>
<dbReference type="AlphaFoldDB" id="A0A238LJN3"/>
<dbReference type="SUPFAM" id="SSF55347">
    <property type="entry name" value="Glyceraldehyde-3-phosphate dehydrogenase-like, C-terminal domain"/>
    <property type="match status" value="1"/>
</dbReference>
<dbReference type="PANTHER" id="PTHR22604">
    <property type="entry name" value="OXIDOREDUCTASES"/>
    <property type="match status" value="1"/>
</dbReference>
<dbReference type="EC" id="1.1.99.28" evidence="5"/>
<dbReference type="Gene3D" id="3.40.50.720">
    <property type="entry name" value="NAD(P)-binding Rossmann-like Domain"/>
    <property type="match status" value="1"/>
</dbReference>
<organism evidence="5 6">
    <name type="scientific">Flavimaricola marinus</name>
    <dbReference type="NCBI Taxonomy" id="1819565"/>
    <lineage>
        <taxon>Bacteria</taxon>
        <taxon>Pseudomonadati</taxon>
        <taxon>Pseudomonadota</taxon>
        <taxon>Alphaproteobacteria</taxon>
        <taxon>Rhodobacterales</taxon>
        <taxon>Paracoccaceae</taxon>
        <taxon>Flavimaricola</taxon>
    </lineage>
</organism>
<dbReference type="PANTHER" id="PTHR22604:SF105">
    <property type="entry name" value="TRANS-1,2-DIHYDROBENZENE-1,2-DIOL DEHYDROGENASE"/>
    <property type="match status" value="1"/>
</dbReference>
<evidence type="ECO:0000259" key="3">
    <source>
        <dbReference type="Pfam" id="PF01408"/>
    </source>
</evidence>
<evidence type="ECO:0000256" key="1">
    <source>
        <dbReference type="ARBA" id="ARBA00010928"/>
    </source>
</evidence>
<dbReference type="InterPro" id="IPR036291">
    <property type="entry name" value="NAD(P)-bd_dom_sf"/>
</dbReference>
<keyword evidence="2 5" id="KW-0560">Oxidoreductase</keyword>
<gene>
    <name evidence="5" type="primary">gfo_4</name>
    <name evidence="5" type="ORF">LOM8899_04004</name>
</gene>
<accession>A0A238LJN3</accession>
<dbReference type="RefSeq" id="WP_093994049.1">
    <property type="nucleotide sequence ID" value="NZ_FXZK01000013.1"/>
</dbReference>
<proteinExistence type="inferred from homology"/>
<comment type="similarity">
    <text evidence="1">Belongs to the Gfo/Idh/MocA family.</text>
</comment>
<evidence type="ECO:0000256" key="2">
    <source>
        <dbReference type="ARBA" id="ARBA00023002"/>
    </source>
</evidence>
<dbReference type="InterPro" id="IPR000683">
    <property type="entry name" value="Gfo/Idh/MocA-like_OxRdtase_N"/>
</dbReference>
<dbReference type="Pfam" id="PF22725">
    <property type="entry name" value="GFO_IDH_MocA_C3"/>
    <property type="match status" value="1"/>
</dbReference>
<dbReference type="OrthoDB" id="9815825at2"/>
<dbReference type="Proteomes" id="UP000201613">
    <property type="component" value="Unassembled WGS sequence"/>
</dbReference>
<evidence type="ECO:0000313" key="5">
    <source>
        <dbReference type="EMBL" id="SMY09832.1"/>
    </source>
</evidence>